<dbReference type="Pfam" id="PF00929">
    <property type="entry name" value="RNase_T"/>
    <property type="match status" value="1"/>
</dbReference>
<dbReference type="STRING" id="4232.A0A251SRT2"/>
<evidence type="ECO:0000313" key="6">
    <source>
        <dbReference type="EMBL" id="OTG01212.1"/>
    </source>
</evidence>
<dbReference type="InterPro" id="IPR036397">
    <property type="entry name" value="RNaseH_sf"/>
</dbReference>
<feature type="compositionally biased region" description="Polar residues" evidence="4">
    <location>
        <begin position="166"/>
        <end position="176"/>
    </location>
</feature>
<dbReference type="AlphaFoldDB" id="A0A251SRT2"/>
<dbReference type="Proteomes" id="UP000215914">
    <property type="component" value="Chromosome 13"/>
</dbReference>
<dbReference type="GO" id="GO:0008408">
    <property type="term" value="F:3'-5' exonuclease activity"/>
    <property type="evidence" value="ECO:0000318"/>
    <property type="project" value="GO_Central"/>
</dbReference>
<proteinExistence type="predicted"/>
<evidence type="ECO:0000313" key="7">
    <source>
        <dbReference type="Proteomes" id="UP000215914"/>
    </source>
</evidence>
<evidence type="ECO:0000256" key="4">
    <source>
        <dbReference type="SAM" id="MobiDB-lite"/>
    </source>
</evidence>
<reference evidence="7" key="1">
    <citation type="journal article" date="2017" name="Nature">
        <title>The sunflower genome provides insights into oil metabolism, flowering and Asterid evolution.</title>
        <authorList>
            <person name="Badouin H."/>
            <person name="Gouzy J."/>
            <person name="Grassa C.J."/>
            <person name="Murat F."/>
            <person name="Staton S.E."/>
            <person name="Cottret L."/>
            <person name="Lelandais-Briere C."/>
            <person name="Owens G.L."/>
            <person name="Carrere S."/>
            <person name="Mayjonade B."/>
            <person name="Legrand L."/>
            <person name="Gill N."/>
            <person name="Kane N.C."/>
            <person name="Bowers J.E."/>
            <person name="Hubner S."/>
            <person name="Bellec A."/>
            <person name="Berard A."/>
            <person name="Berges H."/>
            <person name="Blanchet N."/>
            <person name="Boniface M.C."/>
            <person name="Brunel D."/>
            <person name="Catrice O."/>
            <person name="Chaidir N."/>
            <person name="Claudel C."/>
            <person name="Donnadieu C."/>
            <person name="Faraut T."/>
            <person name="Fievet G."/>
            <person name="Helmstetter N."/>
            <person name="King M."/>
            <person name="Knapp S.J."/>
            <person name="Lai Z."/>
            <person name="Le Paslier M.C."/>
            <person name="Lippi Y."/>
            <person name="Lorenzon L."/>
            <person name="Mandel J.R."/>
            <person name="Marage G."/>
            <person name="Marchand G."/>
            <person name="Marquand E."/>
            <person name="Bret-Mestries E."/>
            <person name="Morien E."/>
            <person name="Nambeesan S."/>
            <person name="Nguyen T."/>
            <person name="Pegot-Espagnet P."/>
            <person name="Pouilly N."/>
            <person name="Raftis F."/>
            <person name="Sallet E."/>
            <person name="Schiex T."/>
            <person name="Thomas J."/>
            <person name="Vandecasteele C."/>
            <person name="Vares D."/>
            <person name="Vear F."/>
            <person name="Vautrin S."/>
            <person name="Crespi M."/>
            <person name="Mangin B."/>
            <person name="Burke J.M."/>
            <person name="Salse J."/>
            <person name="Munos S."/>
            <person name="Vincourt P."/>
            <person name="Rieseberg L.H."/>
            <person name="Langlade N.B."/>
        </authorList>
    </citation>
    <scope>NUCLEOTIDE SEQUENCE [LARGE SCALE GENOMIC DNA]</scope>
    <source>
        <strain evidence="7">cv. SF193</strain>
    </source>
</reference>
<dbReference type="EMBL" id="CM007902">
    <property type="protein sequence ID" value="OTG01212.1"/>
    <property type="molecule type" value="Genomic_DNA"/>
</dbReference>
<name>A0A251SRT2_HELAN</name>
<keyword evidence="2" id="KW-0378">Hydrolase</keyword>
<keyword evidence="1" id="KW-0540">Nuclease</keyword>
<dbReference type="SMART" id="SM00479">
    <property type="entry name" value="EXOIII"/>
    <property type="match status" value="1"/>
</dbReference>
<sequence>MHTRDLNRLSLEGVLIRYNGITANSVVSCPTFPEIADKVYDILHGRVWAGHNIVEFDCVRLKEAYAQINGKPLVLKGTMDTLKLLIETKLYIQMATVATYFGLEQKSHRSLADVRMNFEVVKLCASVLFLESSQQDTENNWASLNAGPIRSSNRKSTLEVTHSNISSFTSTETRTVPANLPNPVESGNAQPDPFHTGPSVDRMEIVTLQ</sequence>
<evidence type="ECO:0000259" key="5">
    <source>
        <dbReference type="SMART" id="SM00479"/>
    </source>
</evidence>
<dbReference type="InterPro" id="IPR012337">
    <property type="entry name" value="RNaseH-like_sf"/>
</dbReference>
<evidence type="ECO:0000256" key="1">
    <source>
        <dbReference type="ARBA" id="ARBA00022722"/>
    </source>
</evidence>
<feature type="region of interest" description="Disordered" evidence="4">
    <location>
        <begin position="166"/>
        <end position="201"/>
    </location>
</feature>
<keyword evidence="3" id="KW-0269">Exonuclease</keyword>
<dbReference type="CDD" id="cd06127">
    <property type="entry name" value="DEDDh"/>
    <property type="match status" value="1"/>
</dbReference>
<dbReference type="InParanoid" id="A0A251SRT2"/>
<dbReference type="GO" id="GO:0003676">
    <property type="term" value="F:nucleic acid binding"/>
    <property type="evidence" value="ECO:0007669"/>
    <property type="project" value="InterPro"/>
</dbReference>
<organism evidence="6 7">
    <name type="scientific">Helianthus annuus</name>
    <name type="common">Common sunflower</name>
    <dbReference type="NCBI Taxonomy" id="4232"/>
    <lineage>
        <taxon>Eukaryota</taxon>
        <taxon>Viridiplantae</taxon>
        <taxon>Streptophyta</taxon>
        <taxon>Embryophyta</taxon>
        <taxon>Tracheophyta</taxon>
        <taxon>Spermatophyta</taxon>
        <taxon>Magnoliopsida</taxon>
        <taxon>eudicotyledons</taxon>
        <taxon>Gunneridae</taxon>
        <taxon>Pentapetalae</taxon>
        <taxon>asterids</taxon>
        <taxon>campanulids</taxon>
        <taxon>Asterales</taxon>
        <taxon>Asteraceae</taxon>
        <taxon>Asteroideae</taxon>
        <taxon>Heliantheae alliance</taxon>
        <taxon>Heliantheae</taxon>
        <taxon>Helianthus</taxon>
    </lineage>
</organism>
<feature type="domain" description="Exonuclease" evidence="5">
    <location>
        <begin position="5"/>
        <end position="130"/>
    </location>
</feature>
<evidence type="ECO:0000256" key="2">
    <source>
        <dbReference type="ARBA" id="ARBA00022801"/>
    </source>
</evidence>
<dbReference type="PANTHER" id="PTHR30231">
    <property type="entry name" value="DNA POLYMERASE III SUBUNIT EPSILON"/>
    <property type="match status" value="1"/>
</dbReference>
<gene>
    <name evidence="6" type="ORF">HannXRQ_Chr13g0399631</name>
</gene>
<dbReference type="PANTHER" id="PTHR30231:SF4">
    <property type="entry name" value="PROTEIN NEN2"/>
    <property type="match status" value="1"/>
</dbReference>
<accession>A0A251SRT2</accession>
<dbReference type="SUPFAM" id="SSF53098">
    <property type="entry name" value="Ribonuclease H-like"/>
    <property type="match status" value="1"/>
</dbReference>
<dbReference type="PROSITE" id="PS51257">
    <property type="entry name" value="PROKAR_LIPOPROTEIN"/>
    <property type="match status" value="1"/>
</dbReference>
<dbReference type="InterPro" id="IPR013520">
    <property type="entry name" value="Ribonucl_H"/>
</dbReference>
<evidence type="ECO:0000256" key="3">
    <source>
        <dbReference type="ARBA" id="ARBA00022839"/>
    </source>
</evidence>
<dbReference type="Gene3D" id="3.30.420.10">
    <property type="entry name" value="Ribonuclease H-like superfamily/Ribonuclease H"/>
    <property type="match status" value="1"/>
</dbReference>
<protein>
    <submittedName>
        <fullName evidence="6">Putative ribonuclease H-like domain-containing protein</fullName>
    </submittedName>
</protein>
<keyword evidence="7" id="KW-1185">Reference proteome</keyword>